<gene>
    <name evidence="2" type="ORF">JIN87_23460</name>
</gene>
<evidence type="ECO:0000256" key="1">
    <source>
        <dbReference type="SAM" id="SignalP"/>
    </source>
</evidence>
<keyword evidence="3" id="KW-1185">Reference proteome</keyword>
<dbReference type="EMBL" id="JAENIL010000060">
    <property type="protein sequence ID" value="MBK1879862.1"/>
    <property type="molecule type" value="Genomic_DNA"/>
</dbReference>
<dbReference type="GO" id="GO:0005975">
    <property type="term" value="P:carbohydrate metabolic process"/>
    <property type="evidence" value="ECO:0007669"/>
    <property type="project" value="InterPro"/>
</dbReference>
<keyword evidence="1" id="KW-0732">Signal</keyword>
<evidence type="ECO:0000313" key="2">
    <source>
        <dbReference type="EMBL" id="MBK1879862.1"/>
    </source>
</evidence>
<reference evidence="2" key="1">
    <citation type="submission" date="2021-01" db="EMBL/GenBank/DDBJ databases">
        <title>Modified the classification status of verrucomicrobia.</title>
        <authorList>
            <person name="Feng X."/>
        </authorList>
    </citation>
    <scope>NUCLEOTIDE SEQUENCE</scope>
    <source>
        <strain evidence="2">KCTC 13126</strain>
    </source>
</reference>
<dbReference type="Proteomes" id="UP000617628">
    <property type="component" value="Unassembled WGS sequence"/>
</dbReference>
<dbReference type="Gene3D" id="1.50.10.10">
    <property type="match status" value="1"/>
</dbReference>
<dbReference type="PANTHER" id="PTHR34987">
    <property type="entry name" value="C, PUTATIVE (AFU_ORTHOLOGUE AFUA_3G02880)-RELATED"/>
    <property type="match status" value="1"/>
</dbReference>
<evidence type="ECO:0000313" key="3">
    <source>
        <dbReference type="Proteomes" id="UP000617628"/>
    </source>
</evidence>
<comment type="caution">
    <text evidence="2">The sequence shown here is derived from an EMBL/GenBank/DDBJ whole genome shotgun (WGS) entry which is preliminary data.</text>
</comment>
<dbReference type="RefSeq" id="WP_200358150.1">
    <property type="nucleotide sequence ID" value="NZ_JAENIL010000060.1"/>
</dbReference>
<evidence type="ECO:0008006" key="4">
    <source>
        <dbReference type="Google" id="ProtNLM"/>
    </source>
</evidence>
<proteinExistence type="predicted"/>
<protein>
    <recommendedName>
        <fullName evidence="4">Alpha-L-rhamnosidase six-hairpin glycosidase domain-containing protein</fullName>
    </recommendedName>
</protein>
<feature type="signal peptide" evidence="1">
    <location>
        <begin position="1"/>
        <end position="23"/>
    </location>
</feature>
<dbReference type="AlphaFoldDB" id="A0A934VRX6"/>
<name>A0A934VRX6_9BACT</name>
<accession>A0A934VRX6</accession>
<dbReference type="PANTHER" id="PTHR34987:SF4">
    <property type="entry name" value="ALPHA-L-RHAMNOSIDASE C-TERMINAL DOMAIN-CONTAINING PROTEIN"/>
    <property type="match status" value="1"/>
</dbReference>
<dbReference type="InterPro" id="IPR008928">
    <property type="entry name" value="6-hairpin_glycosidase_sf"/>
</dbReference>
<dbReference type="InterPro" id="IPR012341">
    <property type="entry name" value="6hp_glycosidase-like_sf"/>
</dbReference>
<organism evidence="2 3">
    <name type="scientific">Pelagicoccus mobilis</name>
    <dbReference type="NCBI Taxonomy" id="415221"/>
    <lineage>
        <taxon>Bacteria</taxon>
        <taxon>Pseudomonadati</taxon>
        <taxon>Verrucomicrobiota</taxon>
        <taxon>Opitutia</taxon>
        <taxon>Puniceicoccales</taxon>
        <taxon>Pelagicoccaceae</taxon>
        <taxon>Pelagicoccus</taxon>
    </lineage>
</organism>
<feature type="chain" id="PRO_5037090628" description="Alpha-L-rhamnosidase six-hairpin glycosidase domain-containing protein" evidence="1">
    <location>
        <begin position="24"/>
        <end position="392"/>
    </location>
</feature>
<sequence length="392" mass="44029">MLIRRRITLSLVAFSTAVASVFANGGADWLKAETQRQLEGCRVESSSGVWLHTPDGIAHYHALWTRDNYYFYKYAGDLMKPIEVKRSIQYILDGQREDGCIPDRVNADGTPIYSPGGDNNPLADHAKDNGPFVALLAVEYTKRTGDFDYFKGIAPQLKRGLDFIERAPNGLVYNPPENPQCVYGFTDIVAKTGHVLFTSLIYYQACVEMAELGEQVGYSERHELLRRAELIRNSISSLWNDEAGMFNAADRDCQQVDIWGSFYAITVGLATEAQTDRILDYFLGNRAELVQRGQVRHLAPGDAWQRFFAQVPKPATEPGKYQNGAYWATPLAWIVPIIDRVDPQLASSLVADTVRDFRAEGVAECVNGDYRKVPDYVPSITNLYAVRHWIAE</sequence>
<dbReference type="SUPFAM" id="SSF48208">
    <property type="entry name" value="Six-hairpin glycosidases"/>
    <property type="match status" value="1"/>
</dbReference>